<accession>A0A516NEP8</accession>
<feature type="transmembrane region" description="Helical" evidence="1">
    <location>
        <begin position="71"/>
        <end position="90"/>
    </location>
</feature>
<dbReference type="KEGG" id="nod:FOH10_00075"/>
<dbReference type="AlphaFoldDB" id="A0A516NEP8"/>
<keyword evidence="1" id="KW-0812">Transmembrane</keyword>
<gene>
    <name evidence="2" type="ORF">FOH10_00075</name>
</gene>
<name>A0A516NEP8_9NOCA</name>
<keyword evidence="1" id="KW-1133">Transmembrane helix</keyword>
<feature type="transmembrane region" description="Helical" evidence="1">
    <location>
        <begin position="154"/>
        <end position="173"/>
    </location>
</feature>
<protein>
    <submittedName>
        <fullName evidence="2">Uncharacterized protein</fullName>
    </submittedName>
</protein>
<dbReference type="RefSeq" id="WP_143979147.1">
    <property type="nucleotide sequence ID" value="NZ_CP041695.1"/>
</dbReference>
<feature type="transmembrane region" description="Helical" evidence="1">
    <location>
        <begin position="46"/>
        <end position="65"/>
    </location>
</feature>
<sequence length="290" mass="31398">MKKWRDLDRATRKALLRGEPAADPEVDRVARAYAEKALSRSTVRRFWITFPFGVVLGASLGYGAIATDLPISLWFLVIAVAGIGYVVIAVRRQLAQVRILNVSNGAPRESVAPGLPERLEVGMPTGGVVRTLLPHFGIAAILLVPGLVLSMPVLIGIALIPMGLVLAYAGYLLSWSLPDHPQFVLDADGVHTPRYGLRVRWDAIRELRLLPLGASSGDTRRVLAFVLHDNRAYLDHIPRWAAFLASMNTKTYLSPMITMDGLVDKPIEQIAATAAALSGLPVSSVATNSP</sequence>
<dbReference type="GeneID" id="80330799"/>
<keyword evidence="1" id="KW-0472">Membrane</keyword>
<reference evidence="2 3" key="1">
    <citation type="submission" date="2019-07" db="EMBL/GenBank/DDBJ databases">
        <title>Complete Genome Sequence and Methylome Analysis of Nocardia otitidis-caviarum NEB252.</title>
        <authorList>
            <person name="Fomenkov A."/>
            <person name="Anton B.P."/>
            <person name="Vincze T."/>
            <person name="Roberts R.J."/>
        </authorList>
    </citation>
    <scope>NUCLEOTIDE SEQUENCE [LARGE SCALE GENOMIC DNA]</scope>
    <source>
        <strain evidence="2 3">NEB252</strain>
    </source>
</reference>
<evidence type="ECO:0000313" key="2">
    <source>
        <dbReference type="EMBL" id="QDP77369.1"/>
    </source>
</evidence>
<evidence type="ECO:0000313" key="3">
    <source>
        <dbReference type="Proteomes" id="UP000317039"/>
    </source>
</evidence>
<evidence type="ECO:0000256" key="1">
    <source>
        <dbReference type="SAM" id="Phobius"/>
    </source>
</evidence>
<proteinExistence type="predicted"/>
<dbReference type="Proteomes" id="UP000317039">
    <property type="component" value="Chromosome"/>
</dbReference>
<feature type="transmembrane region" description="Helical" evidence="1">
    <location>
        <begin position="128"/>
        <end position="148"/>
    </location>
</feature>
<dbReference type="EMBL" id="CP041695">
    <property type="protein sequence ID" value="QDP77369.1"/>
    <property type="molecule type" value="Genomic_DNA"/>
</dbReference>
<organism evidence="2 3">
    <name type="scientific">Nocardia otitidiscaviarum</name>
    <dbReference type="NCBI Taxonomy" id="1823"/>
    <lineage>
        <taxon>Bacteria</taxon>
        <taxon>Bacillati</taxon>
        <taxon>Actinomycetota</taxon>
        <taxon>Actinomycetes</taxon>
        <taxon>Mycobacteriales</taxon>
        <taxon>Nocardiaceae</taxon>
        <taxon>Nocardia</taxon>
    </lineage>
</organism>